<feature type="transmembrane region" description="Helical" evidence="1">
    <location>
        <begin position="12"/>
        <end position="30"/>
    </location>
</feature>
<sequence length="100" mass="11856">MSVQSAYSLPARSHLVTLILVMDAFFLLMINEDQLPDLMAYTHKIRVYVLVSFYIRHKIFWPEYFVLKYFGLYTCMYMCYNRPHSELAEGKATKVSSMMH</sequence>
<proteinExistence type="predicted"/>
<organism evidence="2">
    <name type="scientific">Micrurus carvalhoi</name>
    <dbReference type="NCBI Taxonomy" id="3147026"/>
    <lineage>
        <taxon>Eukaryota</taxon>
        <taxon>Metazoa</taxon>
        <taxon>Chordata</taxon>
        <taxon>Craniata</taxon>
        <taxon>Vertebrata</taxon>
        <taxon>Euteleostomi</taxon>
        <taxon>Lepidosauria</taxon>
        <taxon>Squamata</taxon>
        <taxon>Bifurcata</taxon>
        <taxon>Unidentata</taxon>
        <taxon>Episquamata</taxon>
        <taxon>Toxicofera</taxon>
        <taxon>Serpentes</taxon>
        <taxon>Colubroidea</taxon>
        <taxon>Elapidae</taxon>
        <taxon>Elapinae</taxon>
        <taxon>Micrurus</taxon>
    </lineage>
</organism>
<evidence type="ECO:0000313" key="2">
    <source>
        <dbReference type="EMBL" id="LAA17410.1"/>
    </source>
</evidence>
<evidence type="ECO:0000256" key="1">
    <source>
        <dbReference type="SAM" id="Phobius"/>
    </source>
</evidence>
<protein>
    <submittedName>
        <fullName evidence="2">Uncharacterized protein</fullName>
    </submittedName>
</protein>
<name>A0A2H6MU95_9SAUR</name>
<keyword evidence="1" id="KW-0472">Membrane</keyword>
<dbReference type="AlphaFoldDB" id="A0A2H6MU95"/>
<keyword evidence="1" id="KW-0812">Transmembrane</keyword>
<accession>A0A2H6MU95</accession>
<keyword evidence="1" id="KW-1133">Transmembrane helix</keyword>
<reference evidence="2" key="2">
    <citation type="submission" date="2017-12" db="EMBL/GenBank/DDBJ databases">
        <title>Coralsnake Venomics: Analyses of Venom Gland Transcriptomes and Proteomes of Six Brazilian Taxa.</title>
        <authorList>
            <person name="Aird S.D."/>
            <person name="Jorge da Silva N."/>
            <person name="Qiu L."/>
            <person name="Villar-Briones A."/>
            <person name="Aparecida-Saddi V."/>
            <person name="Campos-Telles M.P."/>
            <person name="Grau M."/>
            <person name="Mikheyev A.S."/>
        </authorList>
    </citation>
    <scope>NUCLEOTIDE SEQUENCE</scope>
    <source>
        <tissue evidence="2">Venom_gland</tissue>
    </source>
</reference>
<reference evidence="2" key="1">
    <citation type="submission" date="2017-07" db="EMBL/GenBank/DDBJ databases">
        <authorList>
            <person name="Mikheyev A."/>
            <person name="Grau M."/>
        </authorList>
    </citation>
    <scope>NUCLEOTIDE SEQUENCE</scope>
    <source>
        <tissue evidence="2">Venom_gland</tissue>
    </source>
</reference>
<dbReference type="EMBL" id="IACI01003774">
    <property type="protein sequence ID" value="LAA17410.1"/>
    <property type="molecule type" value="Transcribed_RNA"/>
</dbReference>